<dbReference type="PANTHER" id="PTHR43612:SF3">
    <property type="entry name" value="TRIFUNCTIONAL ENZYME SUBUNIT ALPHA, MITOCHONDRIAL"/>
    <property type="match status" value="1"/>
</dbReference>
<feature type="domain" description="3-hydroxyacyl-CoA dehydrogenase NAD binding" evidence="12">
    <location>
        <begin position="324"/>
        <end position="502"/>
    </location>
</feature>
<keyword evidence="4" id="KW-0442">Lipid degradation</keyword>
<evidence type="ECO:0000313" key="13">
    <source>
        <dbReference type="EMBL" id="MDR7156495.1"/>
    </source>
</evidence>
<dbReference type="InterPro" id="IPR008927">
    <property type="entry name" value="6-PGluconate_DH-like_C_sf"/>
</dbReference>
<evidence type="ECO:0000256" key="10">
    <source>
        <dbReference type="ARBA" id="ARBA00049556"/>
    </source>
</evidence>
<keyword evidence="8 13" id="KW-0456">Lyase</keyword>
<dbReference type="PANTHER" id="PTHR43612">
    <property type="entry name" value="TRIFUNCTIONAL ENZYME SUBUNIT ALPHA"/>
    <property type="match status" value="1"/>
</dbReference>
<feature type="domain" description="3-hydroxyacyl-CoA dehydrogenase C-terminal" evidence="11">
    <location>
        <begin position="505"/>
        <end position="602"/>
    </location>
</feature>
<dbReference type="GO" id="GO:0003857">
    <property type="term" value="F:(3S)-3-hydroxyacyl-CoA dehydrogenase (NAD+) activity"/>
    <property type="evidence" value="ECO:0007669"/>
    <property type="project" value="UniProtKB-EC"/>
</dbReference>
<proteinExistence type="inferred from homology"/>
<dbReference type="Gene3D" id="3.40.50.720">
    <property type="entry name" value="NAD(P)-binding Rossmann-like Domain"/>
    <property type="match status" value="1"/>
</dbReference>
<dbReference type="InterPro" id="IPR029045">
    <property type="entry name" value="ClpP/crotonase-like_dom_sf"/>
</dbReference>
<protein>
    <submittedName>
        <fullName evidence="13">3-hydroxyacyl-CoA dehydrogenase/enoyl-CoA hydratase/3-hydroxybutyryl-CoA epimerase</fullName>
        <ecNumber evidence="13">1.1.1.35</ecNumber>
        <ecNumber evidence="13">4.2.1.17</ecNumber>
        <ecNumber evidence="13">5.1.2.3</ecNumber>
    </submittedName>
</protein>
<dbReference type="RefSeq" id="WP_310226844.1">
    <property type="nucleotide sequence ID" value="NZ_JAVDWV010000016.1"/>
</dbReference>
<dbReference type="InterPro" id="IPR036291">
    <property type="entry name" value="NAD(P)-bd_dom_sf"/>
</dbReference>
<comment type="pathway">
    <text evidence="1">Lipid metabolism; fatty acid beta-oxidation.</text>
</comment>
<evidence type="ECO:0000256" key="1">
    <source>
        <dbReference type="ARBA" id="ARBA00005005"/>
    </source>
</evidence>
<evidence type="ECO:0000313" key="14">
    <source>
        <dbReference type="Proteomes" id="UP001267638"/>
    </source>
</evidence>
<dbReference type="InterPro" id="IPR006108">
    <property type="entry name" value="3HC_DH_C"/>
</dbReference>
<dbReference type="Proteomes" id="UP001267638">
    <property type="component" value="Unassembled WGS sequence"/>
</dbReference>
<evidence type="ECO:0000256" key="6">
    <source>
        <dbReference type="ARBA" id="ARBA00023027"/>
    </source>
</evidence>
<dbReference type="GO" id="GO:0008692">
    <property type="term" value="F:3-hydroxybutyryl-CoA epimerase activity"/>
    <property type="evidence" value="ECO:0007669"/>
    <property type="project" value="UniProtKB-EC"/>
</dbReference>
<gene>
    <name evidence="13" type="ORF">J2W40_003339</name>
</gene>
<dbReference type="Pfam" id="PF02737">
    <property type="entry name" value="3HCDH_N"/>
    <property type="match status" value="1"/>
</dbReference>
<evidence type="ECO:0000259" key="11">
    <source>
        <dbReference type="Pfam" id="PF00725"/>
    </source>
</evidence>
<evidence type="ECO:0000259" key="12">
    <source>
        <dbReference type="Pfam" id="PF02737"/>
    </source>
</evidence>
<dbReference type="Pfam" id="PF00725">
    <property type="entry name" value="3HCDH"/>
    <property type="match status" value="2"/>
</dbReference>
<comment type="catalytic activity">
    <reaction evidence="10">
        <text>a (3S)-3-hydroxyacyl-CoA + NAD(+) = a 3-oxoacyl-CoA + NADH + H(+)</text>
        <dbReference type="Rhea" id="RHEA:22432"/>
        <dbReference type="ChEBI" id="CHEBI:15378"/>
        <dbReference type="ChEBI" id="CHEBI:57318"/>
        <dbReference type="ChEBI" id="CHEBI:57540"/>
        <dbReference type="ChEBI" id="CHEBI:57945"/>
        <dbReference type="ChEBI" id="CHEBI:90726"/>
        <dbReference type="EC" id="1.1.1.35"/>
    </reaction>
</comment>
<dbReference type="Pfam" id="PF00378">
    <property type="entry name" value="ECH_1"/>
    <property type="match status" value="1"/>
</dbReference>
<dbReference type="EMBL" id="JAVDWV010000016">
    <property type="protein sequence ID" value="MDR7156495.1"/>
    <property type="molecule type" value="Genomic_DNA"/>
</dbReference>
<sequence>MKHWRIELDENGIALITFDMADSKVNTLGLETLDELRAIVGRVRSDDAIKGVIIASAKPDHFCAGGDVGDIRQFAGPAEPGREAETLAADLERMTRDMQIFRGLETSGKPVACAIEGAALGGGAELIMSCHYRVAADGKAVTIALPEGSLGIMPGGGGTQRLPRLVGIRDALPMLLQGVNKSAAEAREIGLVDEVVPEGDTIEHARRWIRETGDPVQPWDKKGFKTPGGGPYVQANSEALTVAAAISRKAHFGNLRAQESILSAVYEGTQVPFDVALGIEMRLFVQLVRTPQALAIMRTQFLSMREIKSGANRPDGFSKRTYRKAGVLGAGLMGAGIALVQAQAGIVTILIDRTQEAAEKGKAYAVKSLGKSVQRGRMTQDAADEILSRIVPTTDYALLEGAEIVVEAVFEDRDVKAEVTRLAEAHLGPDAIMASNTSTLPITGLASASVRPVNFIGLHFFSPVERMDLVEIIRGEATSDATLAAAFDYIAMIRKTPIVVQDSRGFYTSRTITRYLDEPCEMLVEGISPAIIENVGQMTGMPVGPLSLPDAIGLELGLHVLKQTRRDLGDAYQPSATDKVLEMMVDKHGRLGRRNGKGFYDYSADGKDKTLWPGLSELAQLTLTDAFDDKVKDDLKKRLLYRMSLEAAKCMEEGVISDPREADVGATLGFGFPKWTGGPISLIEQVGVAKFVEECDDLAERYGERFRPGEMLRSMAQNNTTFY</sequence>
<dbReference type="SUPFAM" id="SSF52096">
    <property type="entry name" value="ClpP/crotonase"/>
    <property type="match status" value="1"/>
</dbReference>
<dbReference type="InterPro" id="IPR006176">
    <property type="entry name" value="3-OHacyl-CoA_DH_NAD-bd"/>
</dbReference>
<evidence type="ECO:0000256" key="5">
    <source>
        <dbReference type="ARBA" id="ARBA00023002"/>
    </source>
</evidence>
<dbReference type="SUPFAM" id="SSF48179">
    <property type="entry name" value="6-phosphogluconate dehydrogenase C-terminal domain-like"/>
    <property type="match status" value="2"/>
</dbReference>
<organism evidence="13 14">
    <name type="scientific">Sphingobium xenophagum</name>
    <dbReference type="NCBI Taxonomy" id="121428"/>
    <lineage>
        <taxon>Bacteria</taxon>
        <taxon>Pseudomonadati</taxon>
        <taxon>Pseudomonadota</taxon>
        <taxon>Alphaproteobacteria</taxon>
        <taxon>Sphingomonadales</taxon>
        <taxon>Sphingomonadaceae</taxon>
        <taxon>Sphingobium</taxon>
    </lineage>
</organism>
<evidence type="ECO:0000256" key="7">
    <source>
        <dbReference type="ARBA" id="ARBA00023098"/>
    </source>
</evidence>
<keyword evidence="5 13" id="KW-0560">Oxidoreductase</keyword>
<keyword evidence="14" id="KW-1185">Reference proteome</keyword>
<evidence type="ECO:0000256" key="3">
    <source>
        <dbReference type="ARBA" id="ARBA00022832"/>
    </source>
</evidence>
<dbReference type="CDD" id="cd06558">
    <property type="entry name" value="crotonase-like"/>
    <property type="match status" value="1"/>
</dbReference>
<dbReference type="SUPFAM" id="SSF51735">
    <property type="entry name" value="NAD(P)-binding Rossmann-fold domains"/>
    <property type="match status" value="1"/>
</dbReference>
<feature type="domain" description="3-hydroxyacyl-CoA dehydrogenase C-terminal" evidence="11">
    <location>
        <begin position="637"/>
        <end position="719"/>
    </location>
</feature>
<dbReference type="Gene3D" id="3.90.226.10">
    <property type="entry name" value="2-enoyl-CoA Hydratase, Chain A, domain 1"/>
    <property type="match status" value="1"/>
</dbReference>
<keyword evidence="9" id="KW-0511">Multifunctional enzyme</keyword>
<keyword evidence="13" id="KW-0413">Isomerase</keyword>
<dbReference type="EC" id="4.2.1.17" evidence="13"/>
<dbReference type="EC" id="1.1.1.35" evidence="13"/>
<evidence type="ECO:0000256" key="4">
    <source>
        <dbReference type="ARBA" id="ARBA00022963"/>
    </source>
</evidence>
<dbReference type="Gene3D" id="1.10.1040.50">
    <property type="match status" value="1"/>
</dbReference>
<dbReference type="GO" id="GO:0004300">
    <property type="term" value="F:enoyl-CoA hydratase activity"/>
    <property type="evidence" value="ECO:0007669"/>
    <property type="project" value="UniProtKB-EC"/>
</dbReference>
<name>A0ABU1X4I0_SPHXE</name>
<evidence type="ECO:0000256" key="2">
    <source>
        <dbReference type="ARBA" id="ARBA00007005"/>
    </source>
</evidence>
<dbReference type="InterPro" id="IPR001753">
    <property type="entry name" value="Enoyl-CoA_hydra/iso"/>
</dbReference>
<keyword evidence="7" id="KW-0443">Lipid metabolism</keyword>
<dbReference type="InterPro" id="IPR050136">
    <property type="entry name" value="FA_oxidation_alpha_subunit"/>
</dbReference>
<accession>A0ABU1X4I0</accession>
<evidence type="ECO:0000256" key="8">
    <source>
        <dbReference type="ARBA" id="ARBA00023239"/>
    </source>
</evidence>
<keyword evidence="3" id="KW-0276">Fatty acid metabolism</keyword>
<reference evidence="13 14" key="1">
    <citation type="submission" date="2023-07" db="EMBL/GenBank/DDBJ databases">
        <title>Sorghum-associated microbial communities from plants grown in Nebraska, USA.</title>
        <authorList>
            <person name="Schachtman D."/>
        </authorList>
    </citation>
    <scope>NUCLEOTIDE SEQUENCE [LARGE SCALE GENOMIC DNA]</scope>
    <source>
        <strain evidence="13 14">4256</strain>
    </source>
</reference>
<keyword evidence="6" id="KW-0520">NAD</keyword>
<evidence type="ECO:0000256" key="9">
    <source>
        <dbReference type="ARBA" id="ARBA00023268"/>
    </source>
</evidence>
<comment type="similarity">
    <text evidence="2">In the central section; belongs to the 3-hydroxyacyl-CoA dehydrogenase family.</text>
</comment>
<dbReference type="EC" id="5.1.2.3" evidence="13"/>
<comment type="caution">
    <text evidence="13">The sequence shown here is derived from an EMBL/GenBank/DDBJ whole genome shotgun (WGS) entry which is preliminary data.</text>
</comment>